<gene>
    <name evidence="7" type="primary">ctaG</name>
    <name evidence="7" type="ORF">FE782_16000</name>
</gene>
<dbReference type="Proteomes" id="UP000309676">
    <property type="component" value="Unassembled WGS sequence"/>
</dbReference>
<evidence type="ECO:0000313" key="7">
    <source>
        <dbReference type="EMBL" id="TLS51233.1"/>
    </source>
</evidence>
<feature type="transmembrane region" description="Helical" evidence="6">
    <location>
        <begin position="155"/>
        <end position="176"/>
    </location>
</feature>
<protein>
    <submittedName>
        <fullName evidence="7">Cytochrome c oxidase assembly factor CtaG</fullName>
    </submittedName>
</protein>
<evidence type="ECO:0000256" key="5">
    <source>
        <dbReference type="ARBA" id="ARBA00023136"/>
    </source>
</evidence>
<keyword evidence="8" id="KW-1185">Reference proteome</keyword>
<feature type="transmembrane region" description="Helical" evidence="6">
    <location>
        <begin position="258"/>
        <end position="276"/>
    </location>
</feature>
<evidence type="ECO:0000256" key="2">
    <source>
        <dbReference type="ARBA" id="ARBA00022475"/>
    </source>
</evidence>
<comment type="caution">
    <text evidence="7">The sequence shown here is derived from an EMBL/GenBank/DDBJ whole genome shotgun (WGS) entry which is preliminary data.</text>
</comment>
<evidence type="ECO:0000256" key="3">
    <source>
        <dbReference type="ARBA" id="ARBA00022692"/>
    </source>
</evidence>
<keyword evidence="3 6" id="KW-0812">Transmembrane</keyword>
<proteinExistence type="predicted"/>
<feature type="transmembrane region" description="Helical" evidence="6">
    <location>
        <begin position="117"/>
        <end position="135"/>
    </location>
</feature>
<feature type="transmembrane region" description="Helical" evidence="6">
    <location>
        <begin position="51"/>
        <end position="68"/>
    </location>
</feature>
<reference evidence="7 8" key="1">
    <citation type="submission" date="2019-05" db="EMBL/GenBank/DDBJ databases">
        <authorList>
            <person name="Narsing Rao M.P."/>
            <person name="Li W.J."/>
        </authorList>
    </citation>
    <scope>NUCLEOTIDE SEQUENCE [LARGE SCALE GENOMIC DNA]</scope>
    <source>
        <strain evidence="7 8">SYSU_K30003</strain>
    </source>
</reference>
<feature type="transmembrane region" description="Helical" evidence="6">
    <location>
        <begin position="12"/>
        <end position="31"/>
    </location>
</feature>
<feature type="transmembrane region" description="Helical" evidence="6">
    <location>
        <begin position="74"/>
        <end position="96"/>
    </location>
</feature>
<dbReference type="InterPro" id="IPR014108">
    <property type="entry name" value="Caa3-assmbl_CtaG"/>
</dbReference>
<dbReference type="RefSeq" id="WP_138195227.1">
    <property type="nucleotide sequence ID" value="NZ_VCIW01000010.1"/>
</dbReference>
<accession>A0A5R9GEX9</accession>
<name>A0A5R9GEX9_9BACL</name>
<keyword evidence="2" id="KW-1003">Cell membrane</keyword>
<sequence>MFGLVGISWTSMWSPVTLAAFVALALIYLYITGPGRARFADSTPVPAAKKAWFVGGLAFLYVAFGSPIDLLGHMMFTFHMISMSFAYLVAAPMLLAGTPEWLLRPIGRIPGIKGLKFLVNPIFTLLFFNIAFSIYHVPLVHDFVMLNFAVHTAYYVLLMLAALLMWFPVICPVSSLDKLEGFRKMGYIFANSVLLTPACALIIFSGTAMYVTYTDPMMWATAMGYCVPQGATALLEMFSGPQALGWMDALVDQRTGGVLMKIFQEIVYGSILVYVFRQWYRKENPKAKNDDDSLDPTPAYFEMLRAQSEPAK</sequence>
<dbReference type="EMBL" id="VCIW01000010">
    <property type="protein sequence ID" value="TLS51233.1"/>
    <property type="molecule type" value="Genomic_DNA"/>
</dbReference>
<evidence type="ECO:0000313" key="8">
    <source>
        <dbReference type="Proteomes" id="UP000309676"/>
    </source>
</evidence>
<dbReference type="AlphaFoldDB" id="A0A5R9GEX9"/>
<organism evidence="7 8">
    <name type="scientific">Paenibacillus antri</name>
    <dbReference type="NCBI Taxonomy" id="2582848"/>
    <lineage>
        <taxon>Bacteria</taxon>
        <taxon>Bacillati</taxon>
        <taxon>Bacillota</taxon>
        <taxon>Bacilli</taxon>
        <taxon>Bacillales</taxon>
        <taxon>Paenibacillaceae</taxon>
        <taxon>Paenibacillus</taxon>
    </lineage>
</organism>
<keyword evidence="4 6" id="KW-1133">Transmembrane helix</keyword>
<dbReference type="OrthoDB" id="128422at2"/>
<feature type="transmembrane region" description="Helical" evidence="6">
    <location>
        <begin position="188"/>
        <end position="213"/>
    </location>
</feature>
<dbReference type="Pfam" id="PF09678">
    <property type="entry name" value="Caa3_CtaG"/>
    <property type="match status" value="1"/>
</dbReference>
<keyword evidence="5 6" id="KW-0472">Membrane</keyword>
<dbReference type="InterPro" id="IPR019108">
    <property type="entry name" value="Caa3_assmbl_CtaG-rel"/>
</dbReference>
<evidence type="ECO:0000256" key="1">
    <source>
        <dbReference type="ARBA" id="ARBA00004651"/>
    </source>
</evidence>
<dbReference type="GO" id="GO:0005886">
    <property type="term" value="C:plasma membrane"/>
    <property type="evidence" value="ECO:0007669"/>
    <property type="project" value="UniProtKB-SubCell"/>
</dbReference>
<dbReference type="NCBIfam" id="TIGR02737">
    <property type="entry name" value="caa3_CtaG"/>
    <property type="match status" value="1"/>
</dbReference>
<evidence type="ECO:0000256" key="6">
    <source>
        <dbReference type="SAM" id="Phobius"/>
    </source>
</evidence>
<evidence type="ECO:0000256" key="4">
    <source>
        <dbReference type="ARBA" id="ARBA00022989"/>
    </source>
</evidence>
<comment type="subcellular location">
    <subcellularLocation>
        <location evidence="1">Cell membrane</location>
        <topology evidence="1">Multi-pass membrane protein</topology>
    </subcellularLocation>
</comment>